<sequence>MDLVESGFKERQKSSIFYALTAIGFCRWHADQVQLDMQTSGESLKTATITVTARILNANESLRNQRRENTSFTFHRALGKADKSSLDQLVSSLQKSPTKMSILQHLEAQLEMFLSVGRTNADVLEQVLAREKLWDRSSQPLDMTDQVRDLQISMRRSSTPTGKLYIRDSTRGFYIDQLNRLNKGRWFGEDTIQLCMRLSDRLSFMRIGSPVAIHDEQTGKALADPLKWVAKRVENWNVSGGNDRLVCFFPLETNQVDGFIYHYDVARYKTRHIKAACKARFPDLSYVDQNTPGPNDGSSCGPLVVAIARTRMMAWSLESLRRHDAMQLRADALRLIRKAWDSKILLPELGGDSPGEEVTISTESFNITSPGGGDERKLEDKEHSKTVDGKGRKRKHAALGI</sequence>
<protein>
    <submittedName>
        <fullName evidence="1">Uncharacterized protein</fullName>
    </submittedName>
</protein>
<accession>A0ACC2J115</accession>
<dbReference type="Proteomes" id="UP001153332">
    <property type="component" value="Unassembled WGS sequence"/>
</dbReference>
<proteinExistence type="predicted"/>
<organism evidence="1 2">
    <name type="scientific">Lasiodiplodia mahajangana</name>
    <dbReference type="NCBI Taxonomy" id="1108764"/>
    <lineage>
        <taxon>Eukaryota</taxon>
        <taxon>Fungi</taxon>
        <taxon>Dikarya</taxon>
        <taxon>Ascomycota</taxon>
        <taxon>Pezizomycotina</taxon>
        <taxon>Dothideomycetes</taxon>
        <taxon>Dothideomycetes incertae sedis</taxon>
        <taxon>Botryosphaeriales</taxon>
        <taxon>Botryosphaeriaceae</taxon>
        <taxon>Lasiodiplodia</taxon>
    </lineage>
</organism>
<evidence type="ECO:0000313" key="2">
    <source>
        <dbReference type="Proteomes" id="UP001153332"/>
    </source>
</evidence>
<reference evidence="1" key="1">
    <citation type="submission" date="2022-12" db="EMBL/GenBank/DDBJ databases">
        <title>Genome Sequence of Lasiodiplodia mahajangana.</title>
        <authorList>
            <person name="Buettner E."/>
        </authorList>
    </citation>
    <scope>NUCLEOTIDE SEQUENCE</scope>
    <source>
        <strain evidence="1">VT137</strain>
    </source>
</reference>
<evidence type="ECO:0000313" key="1">
    <source>
        <dbReference type="EMBL" id="KAJ8121139.1"/>
    </source>
</evidence>
<comment type="caution">
    <text evidence="1">The sequence shown here is derived from an EMBL/GenBank/DDBJ whole genome shotgun (WGS) entry which is preliminary data.</text>
</comment>
<gene>
    <name evidence="1" type="ORF">O1611_g10180</name>
</gene>
<dbReference type="EMBL" id="JAPUUL010003895">
    <property type="protein sequence ID" value="KAJ8121139.1"/>
    <property type="molecule type" value="Genomic_DNA"/>
</dbReference>
<name>A0ACC2J115_9PEZI</name>
<keyword evidence="2" id="KW-1185">Reference proteome</keyword>